<dbReference type="PRINTS" id="PR00081">
    <property type="entry name" value="GDHRDH"/>
</dbReference>
<dbReference type="SUPFAM" id="SSF51735">
    <property type="entry name" value="NAD(P)-binding Rossmann-fold domains"/>
    <property type="match status" value="1"/>
</dbReference>
<evidence type="ECO:0000313" key="4">
    <source>
        <dbReference type="EMBL" id="OGM54665.1"/>
    </source>
</evidence>
<dbReference type="CDD" id="cd05233">
    <property type="entry name" value="SDR_c"/>
    <property type="match status" value="1"/>
</dbReference>
<dbReference type="Gene3D" id="3.40.50.720">
    <property type="entry name" value="NAD(P)-binding Rossmann-like Domain"/>
    <property type="match status" value="1"/>
</dbReference>
<name>A0A1F8ATU1_9BACT</name>
<dbReference type="InterPro" id="IPR020904">
    <property type="entry name" value="Sc_DH/Rdtase_CS"/>
</dbReference>
<dbReference type="PRINTS" id="PR00080">
    <property type="entry name" value="SDRFAMILY"/>
</dbReference>
<protein>
    <recommendedName>
        <fullName evidence="6">Short-chain dehydrogenase</fullName>
    </recommendedName>
</protein>
<dbReference type="PANTHER" id="PTHR44196:SF1">
    <property type="entry name" value="DEHYDROGENASE_REDUCTASE SDR FAMILY MEMBER 7B"/>
    <property type="match status" value="1"/>
</dbReference>
<dbReference type="InterPro" id="IPR036291">
    <property type="entry name" value="NAD(P)-bd_dom_sf"/>
</dbReference>
<sequence length="227" mass="24892">MRKVILISGGSDGLGKSIAGYLANDCQVVILSPTESKLKKAAREIGVDFVVADVRNYKSLEKAVERVILKYNRVDCLVNNAGLWIQGELDDNKAEDIKDVIEVNNLGVVLFSKAVIPQMKKQKRGLIVNIISQGGLYAKPERAVYSAAKWGVTGFTKSLQGELAKYGISVTGIYPGKLNTKMFEKMGIEKDMSDALAPREVARIVKFLLETDSKVIFPEIGIKSLNN</sequence>
<dbReference type="PROSITE" id="PS00061">
    <property type="entry name" value="ADH_SHORT"/>
    <property type="match status" value="1"/>
</dbReference>
<dbReference type="AlphaFoldDB" id="A0A1F8ATU1"/>
<evidence type="ECO:0008006" key="6">
    <source>
        <dbReference type="Google" id="ProtNLM"/>
    </source>
</evidence>
<reference evidence="4 5" key="1">
    <citation type="journal article" date="2016" name="Nat. Commun.">
        <title>Thousands of microbial genomes shed light on interconnected biogeochemical processes in an aquifer system.</title>
        <authorList>
            <person name="Anantharaman K."/>
            <person name="Brown C.T."/>
            <person name="Hug L.A."/>
            <person name="Sharon I."/>
            <person name="Castelle C.J."/>
            <person name="Probst A.J."/>
            <person name="Thomas B.C."/>
            <person name="Singh A."/>
            <person name="Wilkins M.J."/>
            <person name="Karaoz U."/>
            <person name="Brodie E.L."/>
            <person name="Williams K.H."/>
            <person name="Hubbard S.S."/>
            <person name="Banfield J.F."/>
        </authorList>
    </citation>
    <scope>NUCLEOTIDE SEQUENCE [LARGE SCALE GENOMIC DNA]</scope>
</reference>
<organism evidence="4 5">
    <name type="scientific">Candidatus Woesebacteria bacterium RIFCSPHIGHO2_12_FULL_41_24</name>
    <dbReference type="NCBI Taxonomy" id="1802510"/>
    <lineage>
        <taxon>Bacteria</taxon>
        <taxon>Candidatus Woeseibacteriota</taxon>
    </lineage>
</organism>
<dbReference type="EMBL" id="MGGW01000011">
    <property type="protein sequence ID" value="OGM54665.1"/>
    <property type="molecule type" value="Genomic_DNA"/>
</dbReference>
<proteinExistence type="inferred from homology"/>
<evidence type="ECO:0000256" key="2">
    <source>
        <dbReference type="ARBA" id="ARBA00023002"/>
    </source>
</evidence>
<evidence type="ECO:0000256" key="3">
    <source>
        <dbReference type="RuleBase" id="RU000363"/>
    </source>
</evidence>
<dbReference type="GO" id="GO:0016491">
    <property type="term" value="F:oxidoreductase activity"/>
    <property type="evidence" value="ECO:0007669"/>
    <property type="project" value="UniProtKB-KW"/>
</dbReference>
<keyword evidence="2" id="KW-0560">Oxidoreductase</keyword>
<dbReference type="PANTHER" id="PTHR44196">
    <property type="entry name" value="DEHYDROGENASE/REDUCTASE SDR FAMILY MEMBER 7B"/>
    <property type="match status" value="1"/>
</dbReference>
<accession>A0A1F8ATU1</accession>
<dbReference type="Proteomes" id="UP000178603">
    <property type="component" value="Unassembled WGS sequence"/>
</dbReference>
<gene>
    <name evidence="4" type="ORF">A3E44_02460</name>
</gene>
<dbReference type="Pfam" id="PF00106">
    <property type="entry name" value="adh_short"/>
    <property type="match status" value="1"/>
</dbReference>
<comment type="caution">
    <text evidence="4">The sequence shown here is derived from an EMBL/GenBank/DDBJ whole genome shotgun (WGS) entry which is preliminary data.</text>
</comment>
<dbReference type="InterPro" id="IPR002347">
    <property type="entry name" value="SDR_fam"/>
</dbReference>
<evidence type="ECO:0000256" key="1">
    <source>
        <dbReference type="ARBA" id="ARBA00006484"/>
    </source>
</evidence>
<comment type="similarity">
    <text evidence="1 3">Belongs to the short-chain dehydrogenases/reductases (SDR) family.</text>
</comment>
<dbReference type="GO" id="GO:0016020">
    <property type="term" value="C:membrane"/>
    <property type="evidence" value="ECO:0007669"/>
    <property type="project" value="TreeGrafter"/>
</dbReference>
<evidence type="ECO:0000313" key="5">
    <source>
        <dbReference type="Proteomes" id="UP000178603"/>
    </source>
</evidence>